<proteinExistence type="predicted"/>
<sequence>MLPLSFSREGILEKRNGCGFLLVRFLRNQESADRTAGSGIPLLFKCRNMSYIPRIWLSESPVIF</sequence>
<name>A0AAE6W0L0_9BACT</name>
<accession>A0AAE6W0L0</accession>
<protein>
    <submittedName>
        <fullName evidence="1">Uncharacterized protein</fullName>
    </submittedName>
</protein>
<dbReference type="EMBL" id="CP029701">
    <property type="protein sequence ID" value="QHV61903.1"/>
    <property type="molecule type" value="Genomic_DNA"/>
</dbReference>
<evidence type="ECO:0000313" key="2">
    <source>
        <dbReference type="Proteomes" id="UP000642553"/>
    </source>
</evidence>
<gene>
    <name evidence="1" type="ORF">DMI76_00265</name>
</gene>
<dbReference type="Proteomes" id="UP000642553">
    <property type="component" value="Chromosome"/>
</dbReference>
<organism evidence="1 2">
    <name type="scientific">Akkermansia massiliensis</name>
    <dbReference type="NCBI Taxonomy" id="2927224"/>
    <lineage>
        <taxon>Bacteria</taxon>
        <taxon>Pseudomonadati</taxon>
        <taxon>Verrucomicrobiota</taxon>
        <taxon>Verrucomicrobiia</taxon>
        <taxon>Verrucomicrobiales</taxon>
        <taxon>Akkermansiaceae</taxon>
        <taxon>Akkermansia</taxon>
    </lineage>
</organism>
<reference evidence="1" key="1">
    <citation type="submission" date="2018-05" db="EMBL/GenBank/DDBJ databases">
        <title>Complete genome sequnece of Akkermansia muciniphila EB-AMDK-40.</title>
        <authorList>
            <person name="Nam Y.-D."/>
            <person name="Chung W.-H."/>
            <person name="Park Y.S."/>
            <person name="Kang J."/>
        </authorList>
    </citation>
    <scope>NUCLEOTIDE SEQUENCE</scope>
    <source>
        <strain evidence="1">EB-AMDK-40</strain>
    </source>
</reference>
<evidence type="ECO:0000313" key="1">
    <source>
        <dbReference type="EMBL" id="QHV61903.1"/>
    </source>
</evidence>
<dbReference type="AlphaFoldDB" id="A0AAE6W0L0"/>